<feature type="region of interest" description="Disordered" evidence="1">
    <location>
        <begin position="25"/>
        <end position="47"/>
    </location>
</feature>
<comment type="caution">
    <text evidence="2">The sequence shown here is derived from an EMBL/GenBank/DDBJ whole genome shotgun (WGS) entry which is preliminary data.</text>
</comment>
<reference evidence="2 3" key="1">
    <citation type="journal article" date="2021" name="Astrobiology">
        <title>Bacterial Cellulose Retains Robustness but Its Synthesis Declines After Exposure to a Mars-Like Environment Simulated Outside the International Space Station.</title>
        <authorList>
            <person name="Orlovska I."/>
            <person name="Podolich O."/>
            <person name="Kukharenko O."/>
            <person name="Zaets I."/>
            <person name="Reva O."/>
            <person name="Khirunenko L."/>
            <person name="Zmejkoski D."/>
            <person name="Rogalsky S."/>
            <person name="Barh D."/>
            <person name="Tiwari S."/>
            <person name="Kumavath R."/>
            <person name="Goes-Neto A."/>
            <person name="Azevedo V."/>
            <person name="Brenig B."/>
            <person name="Ghosh P."/>
            <person name="de Vera J.P."/>
            <person name="Kozyrovska N."/>
        </authorList>
    </citation>
    <scope>NUCLEOTIDE SEQUENCE [LARGE SCALE GENOMIC DNA]</scope>
    <source>
        <strain evidence="2 3">IMBG 311</strain>
    </source>
</reference>
<dbReference type="GeneID" id="79188429"/>
<evidence type="ECO:0000313" key="3">
    <source>
        <dbReference type="Proteomes" id="UP001519538"/>
    </source>
</evidence>
<protein>
    <submittedName>
        <fullName evidence="2">Uncharacterized protein</fullName>
    </submittedName>
</protein>
<dbReference type="EMBL" id="JABLUU010000014">
    <property type="protein sequence ID" value="MBT0676067.1"/>
    <property type="molecule type" value="Genomic_DNA"/>
</dbReference>
<organism evidence="2 3">
    <name type="scientific">Komagataeibacter oboediens</name>
    <dbReference type="NCBI Taxonomy" id="65958"/>
    <lineage>
        <taxon>Bacteria</taxon>
        <taxon>Pseudomonadati</taxon>
        <taxon>Pseudomonadota</taxon>
        <taxon>Alphaproteobacteria</taxon>
        <taxon>Acetobacterales</taxon>
        <taxon>Acetobacteraceae</taxon>
        <taxon>Komagataeibacter</taxon>
    </lineage>
</organism>
<dbReference type="Proteomes" id="UP001519538">
    <property type="component" value="Unassembled WGS sequence"/>
</dbReference>
<name>A0ABS5SP69_9PROT</name>
<evidence type="ECO:0000256" key="1">
    <source>
        <dbReference type="SAM" id="MobiDB-lite"/>
    </source>
</evidence>
<keyword evidence="3" id="KW-1185">Reference proteome</keyword>
<sequence>MVVSPLHAWVRGAPWRPVLPVRQAVSPPGGGVGRDGVFMKGNDPWRG</sequence>
<dbReference type="RefSeq" id="WP_214165506.1">
    <property type="nucleotide sequence ID" value="NZ_JABLUU010000014.1"/>
</dbReference>
<proteinExistence type="predicted"/>
<gene>
    <name evidence="2" type="ORF">HNO79_11820</name>
</gene>
<evidence type="ECO:0000313" key="2">
    <source>
        <dbReference type="EMBL" id="MBT0676067.1"/>
    </source>
</evidence>
<accession>A0ABS5SP69</accession>